<dbReference type="Proteomes" id="UP000757540">
    <property type="component" value="Unassembled WGS sequence"/>
</dbReference>
<evidence type="ECO:0000313" key="2">
    <source>
        <dbReference type="EMBL" id="NOV96443.1"/>
    </source>
</evidence>
<dbReference type="EMBL" id="JABEZU010000001">
    <property type="protein sequence ID" value="NOV96443.1"/>
    <property type="molecule type" value="Genomic_DNA"/>
</dbReference>
<proteinExistence type="predicted"/>
<protein>
    <submittedName>
        <fullName evidence="2">RNA polymerase sigma factor</fullName>
    </submittedName>
</protein>
<organism evidence="2 3">
    <name type="scientific">Isoptericola halotolerans</name>
    <dbReference type="NCBI Taxonomy" id="300560"/>
    <lineage>
        <taxon>Bacteria</taxon>
        <taxon>Bacillati</taxon>
        <taxon>Actinomycetota</taxon>
        <taxon>Actinomycetes</taxon>
        <taxon>Micrococcales</taxon>
        <taxon>Promicromonosporaceae</taxon>
        <taxon>Isoptericola</taxon>
    </lineage>
</organism>
<sequence length="179" mass="19064">MTSTDDVADIAYLAFTAGYTPGSGDAVVRVDLAGEAIRLVRVLRDVLPPTADRRELDALLALMLLQALIAAEHAIAPQPTATAWDRILARYDELVGLTGSPVVRLNRAVAVSEVHGPDAGLDALADVVLRGHRLPAVRAELLARAGRTDEARDAYDAACALCGNEAERAHLRLRRDALA</sequence>
<evidence type="ECO:0000313" key="3">
    <source>
        <dbReference type="Proteomes" id="UP000757540"/>
    </source>
</evidence>
<dbReference type="RefSeq" id="WP_171782623.1">
    <property type="nucleotide sequence ID" value="NZ_BAAAML010000002.1"/>
</dbReference>
<name>A0ABX2A0T6_9MICO</name>
<reference evidence="2 3" key="1">
    <citation type="submission" date="2020-05" db="EMBL/GenBank/DDBJ databases">
        <title>Genomic Encyclopedia of Type Strains, Phase III (KMG-III): the genomes of soil and plant-associated and newly described type strains.</title>
        <authorList>
            <person name="Whitman W."/>
        </authorList>
    </citation>
    <scope>NUCLEOTIDE SEQUENCE [LARGE SCALE GENOMIC DNA]</scope>
    <source>
        <strain evidence="2 3">KCTC 19046</strain>
    </source>
</reference>
<dbReference type="Pfam" id="PF20239">
    <property type="entry name" value="DUF6596"/>
    <property type="match status" value="1"/>
</dbReference>
<accession>A0ABX2A0T6</accession>
<gene>
    <name evidence="2" type="ORF">HDG69_000996</name>
</gene>
<dbReference type="InterPro" id="IPR046531">
    <property type="entry name" value="DUF6596"/>
</dbReference>
<dbReference type="PANTHER" id="PTHR47756:SF2">
    <property type="entry name" value="BLL6612 PROTEIN"/>
    <property type="match status" value="1"/>
</dbReference>
<evidence type="ECO:0000259" key="1">
    <source>
        <dbReference type="Pfam" id="PF20239"/>
    </source>
</evidence>
<dbReference type="PANTHER" id="PTHR47756">
    <property type="entry name" value="BLL6612 PROTEIN-RELATED"/>
    <property type="match status" value="1"/>
</dbReference>
<keyword evidence="3" id="KW-1185">Reference proteome</keyword>
<comment type="caution">
    <text evidence="2">The sequence shown here is derived from an EMBL/GenBank/DDBJ whole genome shotgun (WGS) entry which is preliminary data.</text>
</comment>
<feature type="domain" description="DUF6596" evidence="1">
    <location>
        <begin position="5"/>
        <end position="67"/>
    </location>
</feature>